<proteinExistence type="predicted"/>
<protein>
    <recommendedName>
        <fullName evidence="5">Secreted protein</fullName>
    </recommendedName>
</protein>
<feature type="compositionally biased region" description="Pro residues" evidence="1">
    <location>
        <begin position="64"/>
        <end position="73"/>
    </location>
</feature>
<name>A0AAD7B212_9AGAR</name>
<sequence>MLMLTLRLALTLVLIELGASRPYLAVLDEDEDDNTHTNIILICVSSIRYTPLRSTLPSYATPLSPLPLPPPSPPRRRCAQPRDRLGGASLRPSPDTTYDETKSSLTRWGGLVDQRASSRRIRWMSLPEKDGTGLSGCGARVTSSRMGAEGIRGLVSDRHSCCPRRVFVCLPLPSLPTLRPLFLAFSTLRATTRSTRRSPLLPGLSPPRGALSWQR</sequence>
<dbReference type="Proteomes" id="UP001221142">
    <property type="component" value="Unassembled WGS sequence"/>
</dbReference>
<evidence type="ECO:0008006" key="5">
    <source>
        <dbReference type="Google" id="ProtNLM"/>
    </source>
</evidence>
<feature type="signal peptide" evidence="2">
    <location>
        <begin position="1"/>
        <end position="20"/>
    </location>
</feature>
<evidence type="ECO:0000313" key="3">
    <source>
        <dbReference type="EMBL" id="KAJ7608334.1"/>
    </source>
</evidence>
<organism evidence="3 4">
    <name type="scientific">Roridomyces roridus</name>
    <dbReference type="NCBI Taxonomy" id="1738132"/>
    <lineage>
        <taxon>Eukaryota</taxon>
        <taxon>Fungi</taxon>
        <taxon>Dikarya</taxon>
        <taxon>Basidiomycota</taxon>
        <taxon>Agaricomycotina</taxon>
        <taxon>Agaricomycetes</taxon>
        <taxon>Agaricomycetidae</taxon>
        <taxon>Agaricales</taxon>
        <taxon>Marasmiineae</taxon>
        <taxon>Mycenaceae</taxon>
        <taxon>Roridomyces</taxon>
    </lineage>
</organism>
<accession>A0AAD7B212</accession>
<feature type="chain" id="PRO_5042180140" description="Secreted protein" evidence="2">
    <location>
        <begin position="21"/>
        <end position="215"/>
    </location>
</feature>
<reference evidence="3" key="1">
    <citation type="submission" date="2023-03" db="EMBL/GenBank/DDBJ databases">
        <title>Massive genome expansion in bonnet fungi (Mycena s.s.) driven by repeated elements and novel gene families across ecological guilds.</title>
        <authorList>
            <consortium name="Lawrence Berkeley National Laboratory"/>
            <person name="Harder C.B."/>
            <person name="Miyauchi S."/>
            <person name="Viragh M."/>
            <person name="Kuo A."/>
            <person name="Thoen E."/>
            <person name="Andreopoulos B."/>
            <person name="Lu D."/>
            <person name="Skrede I."/>
            <person name="Drula E."/>
            <person name="Henrissat B."/>
            <person name="Morin E."/>
            <person name="Kohler A."/>
            <person name="Barry K."/>
            <person name="LaButti K."/>
            <person name="Morin E."/>
            <person name="Salamov A."/>
            <person name="Lipzen A."/>
            <person name="Mereny Z."/>
            <person name="Hegedus B."/>
            <person name="Baldrian P."/>
            <person name="Stursova M."/>
            <person name="Weitz H."/>
            <person name="Taylor A."/>
            <person name="Grigoriev I.V."/>
            <person name="Nagy L.G."/>
            <person name="Martin F."/>
            <person name="Kauserud H."/>
        </authorList>
    </citation>
    <scope>NUCLEOTIDE SEQUENCE</scope>
    <source>
        <strain evidence="3">9284</strain>
    </source>
</reference>
<feature type="region of interest" description="Disordered" evidence="1">
    <location>
        <begin position="196"/>
        <end position="215"/>
    </location>
</feature>
<evidence type="ECO:0000256" key="1">
    <source>
        <dbReference type="SAM" id="MobiDB-lite"/>
    </source>
</evidence>
<comment type="caution">
    <text evidence="3">The sequence shown here is derived from an EMBL/GenBank/DDBJ whole genome shotgun (WGS) entry which is preliminary data.</text>
</comment>
<keyword evidence="4" id="KW-1185">Reference proteome</keyword>
<dbReference type="AlphaFoldDB" id="A0AAD7B212"/>
<keyword evidence="2" id="KW-0732">Signal</keyword>
<evidence type="ECO:0000256" key="2">
    <source>
        <dbReference type="SAM" id="SignalP"/>
    </source>
</evidence>
<feature type="region of interest" description="Disordered" evidence="1">
    <location>
        <begin position="60"/>
        <end position="104"/>
    </location>
</feature>
<dbReference type="EMBL" id="JARKIF010000045">
    <property type="protein sequence ID" value="KAJ7608334.1"/>
    <property type="molecule type" value="Genomic_DNA"/>
</dbReference>
<evidence type="ECO:0000313" key="4">
    <source>
        <dbReference type="Proteomes" id="UP001221142"/>
    </source>
</evidence>
<gene>
    <name evidence="3" type="ORF">FB45DRAFT_386080</name>
</gene>